<organism evidence="19 20">
    <name type="scientific">Pontibacillus marinus BH030004 = DSM 16465</name>
    <dbReference type="NCBI Taxonomy" id="1385511"/>
    <lineage>
        <taxon>Bacteria</taxon>
        <taxon>Bacillati</taxon>
        <taxon>Bacillota</taxon>
        <taxon>Bacilli</taxon>
        <taxon>Bacillales</taxon>
        <taxon>Bacillaceae</taxon>
        <taxon>Pontibacillus</taxon>
    </lineage>
</organism>
<dbReference type="GO" id="GO:0044205">
    <property type="term" value="P:'de novo' UMP biosynthetic process"/>
    <property type="evidence" value="ECO:0007669"/>
    <property type="project" value="UniProtKB-UniRule"/>
</dbReference>
<keyword evidence="12 15" id="KW-0411">Iron-sulfur</keyword>
<dbReference type="eggNOG" id="COG0543">
    <property type="taxonomic scope" value="Bacteria"/>
</dbReference>
<evidence type="ECO:0000256" key="2">
    <source>
        <dbReference type="ARBA" id="ARBA00006422"/>
    </source>
</evidence>
<feature type="domain" description="FAD-binding FR-type" evidence="18">
    <location>
        <begin position="2"/>
        <end position="100"/>
    </location>
</feature>
<dbReference type="GO" id="GO:0051537">
    <property type="term" value="F:2 iron, 2 sulfur cluster binding"/>
    <property type="evidence" value="ECO:0007669"/>
    <property type="project" value="UniProtKB-KW"/>
</dbReference>
<dbReference type="FunFam" id="2.10.240.10:FF:000001">
    <property type="entry name" value="Dihydroorotate dehydrogenase B (NAD(+)), electron transfer subunit"/>
    <property type="match status" value="1"/>
</dbReference>
<dbReference type="NCBIfam" id="NF000799">
    <property type="entry name" value="PRK00054.1-4"/>
    <property type="match status" value="1"/>
</dbReference>
<dbReference type="CDD" id="cd06218">
    <property type="entry name" value="DHOD_e_trans"/>
    <property type="match status" value="1"/>
</dbReference>
<dbReference type="EMBL" id="AVPF01000037">
    <property type="protein sequence ID" value="KGX85710.1"/>
    <property type="molecule type" value="Genomic_DNA"/>
</dbReference>
<keyword evidence="7 15" id="KW-0479">Metal-binding</keyword>
<dbReference type="InterPro" id="IPR019480">
    <property type="entry name" value="Dihydroorotate_DH_Fe-S-bd"/>
</dbReference>
<dbReference type="OrthoDB" id="9778346at2"/>
<dbReference type="Proteomes" id="UP000030403">
    <property type="component" value="Unassembled WGS sequence"/>
</dbReference>
<keyword evidence="10 15" id="KW-0249">Electron transport</keyword>
<dbReference type="Gene3D" id="2.10.240.10">
    <property type="entry name" value="Dihydroorotate dehydrogenase, electron transfer subunit"/>
    <property type="match status" value="1"/>
</dbReference>
<evidence type="ECO:0000313" key="20">
    <source>
        <dbReference type="Proteomes" id="UP000030403"/>
    </source>
</evidence>
<evidence type="ECO:0000256" key="17">
    <source>
        <dbReference type="PIRSR" id="PIRSR006816-2"/>
    </source>
</evidence>
<dbReference type="PANTHER" id="PTHR43513:SF3">
    <property type="entry name" value="DIHYDROOROTATE DEHYDROGENASE B (NAD(+)), ELECTRON TRANSFER SUBUNIT-RELATED"/>
    <property type="match status" value="1"/>
</dbReference>
<dbReference type="InterPro" id="IPR017927">
    <property type="entry name" value="FAD-bd_FR_type"/>
</dbReference>
<reference evidence="19 20" key="1">
    <citation type="submission" date="2013-08" db="EMBL/GenBank/DDBJ databases">
        <authorList>
            <person name="Huang J."/>
            <person name="Wang G."/>
        </authorList>
    </citation>
    <scope>NUCLEOTIDE SEQUENCE [LARGE SCALE GENOMIC DNA]</scope>
    <source>
        <strain evidence="19 20">BH030004</strain>
    </source>
</reference>
<evidence type="ECO:0000313" key="19">
    <source>
        <dbReference type="EMBL" id="KGX85710.1"/>
    </source>
</evidence>
<comment type="similarity">
    <text evidence="2 15">Belongs to the PyrK family.</text>
</comment>
<name>A0A0A5G3Q0_9BACI</name>
<dbReference type="GO" id="GO:0046872">
    <property type="term" value="F:metal ion binding"/>
    <property type="evidence" value="ECO:0007669"/>
    <property type="project" value="UniProtKB-KW"/>
</dbReference>
<evidence type="ECO:0000256" key="10">
    <source>
        <dbReference type="ARBA" id="ARBA00022982"/>
    </source>
</evidence>
<feature type="binding site" evidence="15 17">
    <location>
        <position position="217"/>
    </location>
    <ligand>
        <name>[2Fe-2S] cluster</name>
        <dbReference type="ChEBI" id="CHEBI:190135"/>
    </ligand>
</feature>
<comment type="caution">
    <text evidence="15">Lacks conserved residue(s) required for the propagation of feature annotation.</text>
</comment>
<evidence type="ECO:0000259" key="18">
    <source>
        <dbReference type="PROSITE" id="PS51384"/>
    </source>
</evidence>
<dbReference type="HAMAP" id="MF_01211">
    <property type="entry name" value="DHODB_Fe_S_bind"/>
    <property type="match status" value="1"/>
</dbReference>
<dbReference type="Gene3D" id="3.40.50.80">
    <property type="entry name" value="Nucleotide-binding domain of ferredoxin-NADP reductase (FNR) module"/>
    <property type="match status" value="1"/>
</dbReference>
<dbReference type="GO" id="GO:0016491">
    <property type="term" value="F:oxidoreductase activity"/>
    <property type="evidence" value="ECO:0007669"/>
    <property type="project" value="InterPro"/>
</dbReference>
<dbReference type="Gene3D" id="2.40.30.10">
    <property type="entry name" value="Translation factors"/>
    <property type="match status" value="1"/>
</dbReference>
<evidence type="ECO:0000256" key="16">
    <source>
        <dbReference type="PIRSR" id="PIRSR006816-1"/>
    </source>
</evidence>
<dbReference type="SUPFAM" id="SSF52343">
    <property type="entry name" value="Ferredoxin reductase-like, C-terminal NADP-linked domain"/>
    <property type="match status" value="1"/>
</dbReference>
<evidence type="ECO:0000256" key="1">
    <source>
        <dbReference type="ARBA" id="ARBA00004715"/>
    </source>
</evidence>
<evidence type="ECO:0000256" key="8">
    <source>
        <dbReference type="ARBA" id="ARBA00022827"/>
    </source>
</evidence>
<proteinExistence type="inferred from homology"/>
<dbReference type="InterPro" id="IPR050353">
    <property type="entry name" value="PyrK_electron_transfer"/>
</dbReference>
<evidence type="ECO:0000256" key="14">
    <source>
        <dbReference type="ARBA" id="ARBA00082223"/>
    </source>
</evidence>
<evidence type="ECO:0000256" key="3">
    <source>
        <dbReference type="ARBA" id="ARBA00011669"/>
    </source>
</evidence>
<evidence type="ECO:0000256" key="9">
    <source>
        <dbReference type="ARBA" id="ARBA00022975"/>
    </source>
</evidence>
<feature type="binding site" evidence="15 17">
    <location>
        <position position="225"/>
    </location>
    <ligand>
        <name>[2Fe-2S] cluster</name>
        <dbReference type="ChEBI" id="CHEBI:190135"/>
    </ligand>
</feature>
<evidence type="ECO:0000256" key="4">
    <source>
        <dbReference type="ARBA" id="ARBA00022448"/>
    </source>
</evidence>
<keyword evidence="8 15" id="KW-0274">FAD</keyword>
<dbReference type="PIRSF" id="PIRSF006816">
    <property type="entry name" value="Cyc3_hyd_g"/>
    <property type="match status" value="1"/>
</dbReference>
<dbReference type="STRING" id="1385511.GCA_000425225_00976"/>
<dbReference type="InterPro" id="IPR039261">
    <property type="entry name" value="FNR_nucleotide-bd"/>
</dbReference>
<evidence type="ECO:0000256" key="13">
    <source>
        <dbReference type="ARBA" id="ARBA00069792"/>
    </source>
</evidence>
<comment type="cofactor">
    <cofactor evidence="15">
        <name>[2Fe-2S] cluster</name>
        <dbReference type="ChEBI" id="CHEBI:190135"/>
    </cofactor>
    <text evidence="15">Binds 1 [2Fe-2S] cluster per subunit.</text>
</comment>
<sequence length="255" mass="28152">MLKPQNMQVLQNQKIAQDTFELKLTGPQVQDMTEPGQFLHVMIGEGWEHVLRRPLSITDVEHHVVTVIYKIVGKGTRALTEKKQGDSIDVLGPRGNGFPYQTNEDQHILLVGGGVGVPPLFYLAKKLVAQGNKVTTVLGFQTSSAVFYEKEFQGLGDLFITTDDGSYGHKGLVTDVFERIEKPVDLYYTCGPKPMIKAVTNHLTIPGFMSLEERMGCGIGACFACVCEAADTKDEKGYRKVCQDGPVFPVEEVML</sequence>
<evidence type="ECO:0000256" key="6">
    <source>
        <dbReference type="ARBA" id="ARBA00022714"/>
    </source>
</evidence>
<dbReference type="InterPro" id="IPR037117">
    <property type="entry name" value="Dihydroorotate_DH_ele_sf"/>
</dbReference>
<comment type="cofactor">
    <cofactor evidence="17">
        <name>[2Fe-2S] cluster</name>
        <dbReference type="ChEBI" id="CHEBI:190135"/>
    </cofactor>
    <text evidence="17">Binds 1 [2Fe-2S] cluster per subunit.</text>
</comment>
<comment type="cofactor">
    <cofactor evidence="15 16">
        <name>FAD</name>
        <dbReference type="ChEBI" id="CHEBI:57692"/>
    </cofactor>
    <text evidence="15 16">Binds 1 FAD per subunit.</text>
</comment>
<keyword evidence="5 15" id="KW-0285">Flavoprotein</keyword>
<dbReference type="SUPFAM" id="SSF63380">
    <property type="entry name" value="Riboflavin synthase domain-like"/>
    <property type="match status" value="1"/>
</dbReference>
<evidence type="ECO:0000256" key="15">
    <source>
        <dbReference type="HAMAP-Rule" id="MF_01211"/>
    </source>
</evidence>
<keyword evidence="11 15" id="KW-0408">Iron</keyword>
<keyword evidence="20" id="KW-1185">Reference proteome</keyword>
<keyword evidence="9 15" id="KW-0665">Pyrimidine biosynthesis</keyword>
<evidence type="ECO:0000256" key="7">
    <source>
        <dbReference type="ARBA" id="ARBA00022723"/>
    </source>
</evidence>
<protein>
    <recommendedName>
        <fullName evidence="13 15">Dihydroorotate dehydrogenase B (NAD(+)), electron transfer subunit</fullName>
    </recommendedName>
    <alternativeName>
        <fullName evidence="14 15">Dihydroorotate oxidase B, electron transfer subunit</fullName>
    </alternativeName>
</protein>
<feature type="binding site" evidence="15 16">
    <location>
        <begin position="75"/>
        <end position="76"/>
    </location>
    <ligand>
        <name>FAD</name>
        <dbReference type="ChEBI" id="CHEBI:57692"/>
    </ligand>
</feature>
<dbReference type="AlphaFoldDB" id="A0A0A5G3Q0"/>
<keyword evidence="6 15" id="KW-0001">2Fe-2S</keyword>
<feature type="binding site" evidence="15 16">
    <location>
        <begin position="53"/>
        <end position="56"/>
    </location>
    <ligand>
        <name>FAD</name>
        <dbReference type="ChEBI" id="CHEBI:57692"/>
    </ligand>
</feature>
<feature type="binding site" evidence="15 17">
    <location>
        <position position="242"/>
    </location>
    <ligand>
        <name>[2Fe-2S] cluster</name>
        <dbReference type="ChEBI" id="CHEBI:190135"/>
    </ligand>
</feature>
<dbReference type="Pfam" id="PF10418">
    <property type="entry name" value="DHODB_Fe-S_bind"/>
    <property type="match status" value="1"/>
</dbReference>
<accession>A0A0A5G3Q0</accession>
<feature type="binding site" evidence="15 17">
    <location>
        <position position="222"/>
    </location>
    <ligand>
        <name>[2Fe-2S] cluster</name>
        <dbReference type="ChEBI" id="CHEBI:190135"/>
    </ligand>
</feature>
<dbReference type="InterPro" id="IPR012165">
    <property type="entry name" value="Cyt_c3_hydrogenase_gsu"/>
</dbReference>
<evidence type="ECO:0000256" key="11">
    <source>
        <dbReference type="ARBA" id="ARBA00023004"/>
    </source>
</evidence>
<comment type="pathway">
    <text evidence="1 15">Pyrimidine metabolism; UMP biosynthesis via de novo pathway; orotate from (S)-dihydroorotate (NAD(+) route): step 1/1.</text>
</comment>
<dbReference type="InterPro" id="IPR017938">
    <property type="entry name" value="Riboflavin_synthase-like_b-brl"/>
</dbReference>
<comment type="function">
    <text evidence="15">Responsible for channeling the electrons from the oxidation of dihydroorotate from the FMN redox center in the PyrD type B subunit to the ultimate electron acceptor NAD(+).</text>
</comment>
<dbReference type="PROSITE" id="PS51384">
    <property type="entry name" value="FAD_FR"/>
    <property type="match status" value="1"/>
</dbReference>
<dbReference type="GO" id="GO:0050660">
    <property type="term" value="F:flavin adenine dinucleotide binding"/>
    <property type="evidence" value="ECO:0007669"/>
    <property type="project" value="InterPro"/>
</dbReference>
<comment type="subunit">
    <text evidence="3 15">Heterotetramer of 2 PyrK and 2 PyrD type B subunits.</text>
</comment>
<dbReference type="Pfam" id="PF00175">
    <property type="entry name" value="NAD_binding_1"/>
    <property type="match status" value="1"/>
</dbReference>
<dbReference type="UniPathway" id="UPA00070">
    <property type="reaction ID" value="UER00945"/>
</dbReference>
<gene>
    <name evidence="15" type="primary">pyrK</name>
    <name evidence="19" type="ORF">N783_13880</name>
</gene>
<evidence type="ECO:0000256" key="12">
    <source>
        <dbReference type="ARBA" id="ARBA00023014"/>
    </source>
</evidence>
<dbReference type="InterPro" id="IPR023455">
    <property type="entry name" value="Dihydroorotate_DHASE_ETsu"/>
</dbReference>
<evidence type="ECO:0000256" key="5">
    <source>
        <dbReference type="ARBA" id="ARBA00022630"/>
    </source>
</evidence>
<dbReference type="RefSeq" id="WP_027448223.1">
    <property type="nucleotide sequence ID" value="NZ_AVPF01000037.1"/>
</dbReference>
<keyword evidence="4 15" id="KW-0813">Transport</keyword>
<dbReference type="PANTHER" id="PTHR43513">
    <property type="entry name" value="DIHYDROOROTATE DEHYDROGENASE B (NAD(+)), ELECTRON TRANSFER SUBUNIT"/>
    <property type="match status" value="1"/>
</dbReference>
<comment type="caution">
    <text evidence="19">The sequence shown here is derived from an EMBL/GenBank/DDBJ whole genome shotgun (WGS) entry which is preliminary data.</text>
</comment>
<dbReference type="GO" id="GO:0009055">
    <property type="term" value="F:electron transfer activity"/>
    <property type="evidence" value="ECO:0007669"/>
    <property type="project" value="UniProtKB-UniRule"/>
</dbReference>
<dbReference type="InterPro" id="IPR001433">
    <property type="entry name" value="OxRdtase_FAD/NAD-bd"/>
</dbReference>